<evidence type="ECO:0000313" key="1">
    <source>
        <dbReference type="EMBL" id="ROP99745.1"/>
    </source>
</evidence>
<protein>
    <submittedName>
        <fullName evidence="1">Organic hydroperoxide reductase OsmC/OhrA</fullName>
    </submittedName>
</protein>
<keyword evidence="2" id="KW-1185">Reference proteome</keyword>
<dbReference type="InterPro" id="IPR015946">
    <property type="entry name" value="KH_dom-like_a/b"/>
</dbReference>
<reference evidence="1 2" key="1">
    <citation type="submission" date="2018-11" db="EMBL/GenBank/DDBJ databases">
        <title>Genomic Encyclopedia of Type Strains, Phase IV (KMG-IV): sequencing the most valuable type-strain genomes for metagenomic binning, comparative biology and taxonomic classification.</title>
        <authorList>
            <person name="Goeker M."/>
        </authorList>
    </citation>
    <scope>NUCLEOTIDE SEQUENCE [LARGE SCALE GENOMIC DNA]</scope>
    <source>
        <strain evidence="1 2">DSM 5900</strain>
    </source>
</reference>
<name>A0A3N1MEZ3_9PROT</name>
<dbReference type="AlphaFoldDB" id="A0A3N1MEZ3"/>
<comment type="caution">
    <text evidence="1">The sequence shown here is derived from an EMBL/GenBank/DDBJ whole genome shotgun (WGS) entry which is preliminary data.</text>
</comment>
<organism evidence="1 2">
    <name type="scientific">Stella humosa</name>
    <dbReference type="NCBI Taxonomy" id="94"/>
    <lineage>
        <taxon>Bacteria</taxon>
        <taxon>Pseudomonadati</taxon>
        <taxon>Pseudomonadota</taxon>
        <taxon>Alphaproteobacteria</taxon>
        <taxon>Rhodospirillales</taxon>
        <taxon>Stellaceae</taxon>
        <taxon>Stella</taxon>
    </lineage>
</organism>
<accession>A0A3N1MEZ3</accession>
<dbReference type="Proteomes" id="UP000278222">
    <property type="component" value="Unassembled WGS sequence"/>
</dbReference>
<sequence length="155" mass="16271">MRSPAAARRTMPRNLSGVEECKMQTATVEIRNVEGTEAALGWAGSHTLVIDRAMGRVGGLGLGFNGAELLGLTIGGCFANDLRYVAADRGLKIKEISISVEVRLQGDPIIATEAVLRVSVQAADGSDCADLIRRTSEISMAMNSLNRGVAVTLAG</sequence>
<dbReference type="RefSeq" id="WP_197735823.1">
    <property type="nucleotide sequence ID" value="NZ_AP019700.1"/>
</dbReference>
<evidence type="ECO:0000313" key="2">
    <source>
        <dbReference type="Proteomes" id="UP000278222"/>
    </source>
</evidence>
<dbReference type="InterPro" id="IPR003718">
    <property type="entry name" value="OsmC/Ohr_fam"/>
</dbReference>
<dbReference type="EMBL" id="RJKX01000013">
    <property type="protein sequence ID" value="ROP99745.1"/>
    <property type="molecule type" value="Genomic_DNA"/>
</dbReference>
<dbReference type="Pfam" id="PF02566">
    <property type="entry name" value="OsmC"/>
    <property type="match status" value="1"/>
</dbReference>
<gene>
    <name evidence="1" type="ORF">EDC65_1532</name>
</gene>
<dbReference type="SUPFAM" id="SSF82784">
    <property type="entry name" value="OsmC-like"/>
    <property type="match status" value="1"/>
</dbReference>
<dbReference type="Gene3D" id="3.30.300.20">
    <property type="match status" value="1"/>
</dbReference>
<dbReference type="InterPro" id="IPR036102">
    <property type="entry name" value="OsmC/Ohrsf"/>
</dbReference>
<proteinExistence type="predicted"/>